<gene>
    <name evidence="1" type="ORF">MtrunA17_Chr1g0198841</name>
</gene>
<reference evidence="1" key="1">
    <citation type="journal article" date="2018" name="Nat. Plants">
        <title>Whole-genome landscape of Medicago truncatula symbiotic genes.</title>
        <authorList>
            <person name="Pecrix Y."/>
            <person name="Gamas P."/>
            <person name="Carrere S."/>
        </authorList>
    </citation>
    <scope>NUCLEOTIDE SEQUENCE</scope>
    <source>
        <tissue evidence="1">Leaves</tissue>
    </source>
</reference>
<organism evidence="1">
    <name type="scientific">Medicago truncatula</name>
    <name type="common">Barrel medic</name>
    <name type="synonym">Medicago tribuloides</name>
    <dbReference type="NCBI Taxonomy" id="3880"/>
    <lineage>
        <taxon>Eukaryota</taxon>
        <taxon>Viridiplantae</taxon>
        <taxon>Streptophyta</taxon>
        <taxon>Embryophyta</taxon>
        <taxon>Tracheophyta</taxon>
        <taxon>Spermatophyta</taxon>
        <taxon>Magnoliopsida</taxon>
        <taxon>eudicotyledons</taxon>
        <taxon>Gunneridae</taxon>
        <taxon>Pentapetalae</taxon>
        <taxon>rosids</taxon>
        <taxon>fabids</taxon>
        <taxon>Fabales</taxon>
        <taxon>Fabaceae</taxon>
        <taxon>Papilionoideae</taxon>
        <taxon>50 kb inversion clade</taxon>
        <taxon>NPAAA clade</taxon>
        <taxon>Hologalegina</taxon>
        <taxon>IRL clade</taxon>
        <taxon>Trifolieae</taxon>
        <taxon>Medicago</taxon>
    </lineage>
</organism>
<proteinExistence type="predicted"/>
<dbReference type="Proteomes" id="UP000265566">
    <property type="component" value="Chromosome 1"/>
</dbReference>
<evidence type="ECO:0000313" key="1">
    <source>
        <dbReference type="EMBL" id="RHN81418.1"/>
    </source>
</evidence>
<sequence length="47" mass="5678">MLTHLYAYLWPFYTTTTTTTFVKVQIWAEIFVKIKSRFALNRYQIGD</sequence>
<dbReference type="AlphaFoldDB" id="A0A396JZD8"/>
<dbReference type="Gramene" id="rna5457">
    <property type="protein sequence ID" value="RHN81418.1"/>
    <property type="gene ID" value="gene5457"/>
</dbReference>
<comment type="caution">
    <text evidence="1">The sequence shown here is derived from an EMBL/GenBank/DDBJ whole genome shotgun (WGS) entry which is preliminary data.</text>
</comment>
<name>A0A396JZD8_MEDTR</name>
<protein>
    <submittedName>
        <fullName evidence="1">Uncharacterized protein</fullName>
    </submittedName>
</protein>
<dbReference type="EMBL" id="PSQE01000001">
    <property type="protein sequence ID" value="RHN81418.1"/>
    <property type="molecule type" value="Genomic_DNA"/>
</dbReference>
<accession>A0A396JZD8</accession>